<evidence type="ECO:0000259" key="5">
    <source>
        <dbReference type="Pfam" id="PF00931"/>
    </source>
</evidence>
<name>A0AAV6Y4F0_9LAMI</name>
<sequence length="328" mass="37363">MAAYAALVSLMHMIEQTQNHPRPPIYLDQKQVESLTVNITFLQDFLEGYSHGNNKEAEILFQSQIAEAAYAAEDIIESQIVDQIHGTSTSSKDDLLYRGLHKVIQDMDFIKKDLVKIKEKREIQNDEELPKQYTTIPADSARPPPTGQSFMLVSDDVLNDIMDKLTGQQSNRQIIPIVGMGGIGKTTLAQNIYVKLLIVQHFDVCGWATVSQEYNVQRILKELLFCLKDHHNIGILSEDDLGEKLYKSLSGRRYLIVIDDIWSIEAWQKLKFFFPQNNNGSRIMITTRISEIAFHLIGSIGLEMNLLDEDESWKLLCKKVFGEEDCPS</sequence>
<protein>
    <recommendedName>
        <fullName evidence="5">NB-ARC domain-containing protein</fullName>
    </recommendedName>
</protein>
<organism evidence="6 7">
    <name type="scientific">Buddleja alternifolia</name>
    <dbReference type="NCBI Taxonomy" id="168488"/>
    <lineage>
        <taxon>Eukaryota</taxon>
        <taxon>Viridiplantae</taxon>
        <taxon>Streptophyta</taxon>
        <taxon>Embryophyta</taxon>
        <taxon>Tracheophyta</taxon>
        <taxon>Spermatophyta</taxon>
        <taxon>Magnoliopsida</taxon>
        <taxon>eudicotyledons</taxon>
        <taxon>Gunneridae</taxon>
        <taxon>Pentapetalae</taxon>
        <taxon>asterids</taxon>
        <taxon>lamiids</taxon>
        <taxon>Lamiales</taxon>
        <taxon>Scrophulariaceae</taxon>
        <taxon>Buddlejeae</taxon>
        <taxon>Buddleja</taxon>
    </lineage>
</organism>
<dbReference type="Gene3D" id="1.20.5.4130">
    <property type="match status" value="1"/>
</dbReference>
<comment type="caution">
    <text evidence="6">The sequence shown here is derived from an EMBL/GenBank/DDBJ whole genome shotgun (WGS) entry which is preliminary data.</text>
</comment>
<dbReference type="PRINTS" id="PR00364">
    <property type="entry name" value="DISEASERSIST"/>
</dbReference>
<gene>
    <name evidence="6" type="ORF">BUALT_Bualt02G0144900</name>
</gene>
<evidence type="ECO:0000256" key="1">
    <source>
        <dbReference type="ARBA" id="ARBA00008894"/>
    </source>
</evidence>
<dbReference type="SUPFAM" id="SSF52540">
    <property type="entry name" value="P-loop containing nucleoside triphosphate hydrolases"/>
    <property type="match status" value="1"/>
</dbReference>
<dbReference type="InterPro" id="IPR027417">
    <property type="entry name" value="P-loop_NTPase"/>
</dbReference>
<accession>A0AAV6Y4F0</accession>
<evidence type="ECO:0000256" key="2">
    <source>
        <dbReference type="ARBA" id="ARBA00022741"/>
    </source>
</evidence>
<keyword evidence="2" id="KW-0547">Nucleotide-binding</keyword>
<evidence type="ECO:0000256" key="4">
    <source>
        <dbReference type="ARBA" id="ARBA00022840"/>
    </source>
</evidence>
<evidence type="ECO:0000256" key="3">
    <source>
        <dbReference type="ARBA" id="ARBA00022821"/>
    </source>
</evidence>
<dbReference type="EMBL" id="WHWC01000002">
    <property type="protein sequence ID" value="KAG8388625.1"/>
    <property type="molecule type" value="Genomic_DNA"/>
</dbReference>
<dbReference type="Gene3D" id="3.40.50.300">
    <property type="entry name" value="P-loop containing nucleotide triphosphate hydrolases"/>
    <property type="match status" value="1"/>
</dbReference>
<keyword evidence="7" id="KW-1185">Reference proteome</keyword>
<keyword evidence="4" id="KW-0067">ATP-binding</keyword>
<dbReference type="Proteomes" id="UP000826271">
    <property type="component" value="Unassembled WGS sequence"/>
</dbReference>
<feature type="domain" description="NB-ARC" evidence="5">
    <location>
        <begin position="156"/>
        <end position="325"/>
    </location>
</feature>
<dbReference type="GO" id="GO:0005524">
    <property type="term" value="F:ATP binding"/>
    <property type="evidence" value="ECO:0007669"/>
    <property type="project" value="UniProtKB-KW"/>
</dbReference>
<dbReference type="GO" id="GO:0043531">
    <property type="term" value="F:ADP binding"/>
    <property type="evidence" value="ECO:0007669"/>
    <property type="project" value="InterPro"/>
</dbReference>
<evidence type="ECO:0000313" key="6">
    <source>
        <dbReference type="EMBL" id="KAG8388625.1"/>
    </source>
</evidence>
<dbReference type="AlphaFoldDB" id="A0AAV6Y4F0"/>
<dbReference type="FunFam" id="3.40.50.300:FF:001091">
    <property type="entry name" value="Probable disease resistance protein At1g61300"/>
    <property type="match status" value="1"/>
</dbReference>
<dbReference type="PANTHER" id="PTHR36766:SF44">
    <property type="entry name" value="NBS-CODING RESISTANCE GENE ANALOG"/>
    <property type="match status" value="1"/>
</dbReference>
<reference evidence="6" key="1">
    <citation type="submission" date="2019-10" db="EMBL/GenBank/DDBJ databases">
        <authorList>
            <person name="Zhang R."/>
            <person name="Pan Y."/>
            <person name="Wang J."/>
            <person name="Ma R."/>
            <person name="Yu S."/>
        </authorList>
    </citation>
    <scope>NUCLEOTIDE SEQUENCE</scope>
    <source>
        <strain evidence="6">LA-IB0</strain>
        <tissue evidence="6">Leaf</tissue>
    </source>
</reference>
<evidence type="ECO:0000313" key="7">
    <source>
        <dbReference type="Proteomes" id="UP000826271"/>
    </source>
</evidence>
<comment type="similarity">
    <text evidence="1">Belongs to the disease resistance NB-LRR family.</text>
</comment>
<dbReference type="InterPro" id="IPR002182">
    <property type="entry name" value="NB-ARC"/>
</dbReference>
<dbReference type="Pfam" id="PF00931">
    <property type="entry name" value="NB-ARC"/>
    <property type="match status" value="1"/>
</dbReference>
<dbReference type="PANTHER" id="PTHR36766">
    <property type="entry name" value="PLANT BROAD-SPECTRUM MILDEW RESISTANCE PROTEIN RPW8"/>
    <property type="match status" value="1"/>
</dbReference>
<proteinExistence type="inferred from homology"/>
<dbReference type="GO" id="GO:0006952">
    <property type="term" value="P:defense response"/>
    <property type="evidence" value="ECO:0007669"/>
    <property type="project" value="UniProtKB-KW"/>
</dbReference>
<keyword evidence="3" id="KW-0611">Plant defense</keyword>